<reference evidence="7" key="2">
    <citation type="submission" date="2024-07" db="EMBL/GenBank/DDBJ databases">
        <title>Pseudomonas strain that inhibits Aeromonas fish pathogens.</title>
        <authorList>
            <person name="Wildschutte H."/>
        </authorList>
    </citation>
    <scope>NUCLEOTIDE SEQUENCE [LARGE SCALE GENOMIC DNA]</scope>
    <source>
        <strain evidence="7">n60</strain>
    </source>
</reference>
<dbReference type="Pfam" id="PF11887">
    <property type="entry name" value="Mce4_CUP1"/>
    <property type="match status" value="1"/>
</dbReference>
<dbReference type="InterPro" id="IPR052336">
    <property type="entry name" value="MlaD_Phospholipid_Transporter"/>
</dbReference>
<protein>
    <submittedName>
        <fullName evidence="4">MCE family protein</fullName>
    </submittedName>
    <submittedName>
        <fullName evidence="5">Phospholipid/cholesterol/gamma-HCH transport system substrate-binding protein</fullName>
    </submittedName>
</protein>
<reference evidence="5 6" key="1">
    <citation type="submission" date="2019-03" db="EMBL/GenBank/DDBJ databases">
        <title>Root nodule microbial communities of legume samples collected from USA, Mexico and Botswana.</title>
        <authorList>
            <person name="Hirsch A."/>
        </authorList>
    </citation>
    <scope>NUCLEOTIDE SEQUENCE [LARGE SCALE GENOMIC DNA]</scope>
    <source>
        <strain evidence="5 6">55</strain>
    </source>
</reference>
<evidence type="ECO:0000313" key="4">
    <source>
        <dbReference type="EMBL" id="MEX6464674.1"/>
    </source>
</evidence>
<organism evidence="5 6">
    <name type="scientific">Dietzia cinnamea</name>
    <dbReference type="NCBI Taxonomy" id="321318"/>
    <lineage>
        <taxon>Bacteria</taxon>
        <taxon>Bacillati</taxon>
        <taxon>Actinomycetota</taxon>
        <taxon>Actinomycetes</taxon>
        <taxon>Mycobacteriales</taxon>
        <taxon>Dietziaceae</taxon>
        <taxon>Dietzia</taxon>
    </lineage>
</organism>
<dbReference type="GO" id="GO:0005576">
    <property type="term" value="C:extracellular region"/>
    <property type="evidence" value="ECO:0007669"/>
    <property type="project" value="TreeGrafter"/>
</dbReference>
<evidence type="ECO:0000313" key="5">
    <source>
        <dbReference type="EMBL" id="TCW19985.1"/>
    </source>
</evidence>
<dbReference type="AlphaFoldDB" id="A0A4R3ZQ44"/>
<dbReference type="InterPro" id="IPR003399">
    <property type="entry name" value="Mce/MlaD"/>
</dbReference>
<dbReference type="Pfam" id="PF02470">
    <property type="entry name" value="MlaD"/>
    <property type="match status" value="1"/>
</dbReference>
<gene>
    <name evidence="4" type="ORF">AB6N35_10005</name>
    <name evidence="5" type="ORF">EDD19_13415</name>
</gene>
<dbReference type="EMBL" id="SMCX01000034">
    <property type="protein sequence ID" value="TCW19985.1"/>
    <property type="molecule type" value="Genomic_DNA"/>
</dbReference>
<dbReference type="NCBIfam" id="TIGR00996">
    <property type="entry name" value="Mtu_fam_mce"/>
    <property type="match status" value="1"/>
</dbReference>
<evidence type="ECO:0000313" key="7">
    <source>
        <dbReference type="Proteomes" id="UP001560293"/>
    </source>
</evidence>
<name>A0A4R3ZQ44_9ACTN</name>
<reference evidence="4" key="3">
    <citation type="submission" date="2024-07" db="EMBL/GenBank/DDBJ databases">
        <authorList>
            <person name="Wildschutte H."/>
        </authorList>
    </citation>
    <scope>NUCLEOTIDE SEQUENCE</scope>
    <source>
        <strain evidence="4">N60</strain>
    </source>
</reference>
<keyword evidence="1" id="KW-1133">Transmembrane helix</keyword>
<dbReference type="Proteomes" id="UP000295805">
    <property type="component" value="Unassembled WGS sequence"/>
</dbReference>
<feature type="domain" description="Mce/MlaD" evidence="2">
    <location>
        <begin position="55"/>
        <end position="122"/>
    </location>
</feature>
<evidence type="ECO:0000259" key="3">
    <source>
        <dbReference type="Pfam" id="PF11887"/>
    </source>
</evidence>
<comment type="caution">
    <text evidence="5">The sequence shown here is derived from an EMBL/GenBank/DDBJ whole genome shotgun (WGS) entry which is preliminary data.</text>
</comment>
<dbReference type="InterPro" id="IPR024516">
    <property type="entry name" value="Mce_C"/>
</dbReference>
<dbReference type="PANTHER" id="PTHR33371">
    <property type="entry name" value="INTERMEMBRANE PHOSPHOLIPID TRANSPORT SYSTEM BINDING PROTEIN MLAD-RELATED"/>
    <property type="match status" value="1"/>
</dbReference>
<dbReference type="Proteomes" id="UP001560293">
    <property type="component" value="Unassembled WGS sequence"/>
</dbReference>
<evidence type="ECO:0000256" key="1">
    <source>
        <dbReference type="SAM" id="Phobius"/>
    </source>
</evidence>
<keyword evidence="7" id="KW-1185">Reference proteome</keyword>
<dbReference type="PANTHER" id="PTHR33371:SF18">
    <property type="entry name" value="MCE-FAMILY PROTEIN MCE3C"/>
    <property type="match status" value="1"/>
</dbReference>
<dbReference type="PRINTS" id="PR01782">
    <property type="entry name" value="MCEVIRFACTOR"/>
</dbReference>
<keyword evidence="1" id="KW-0472">Membrane</keyword>
<evidence type="ECO:0000259" key="2">
    <source>
        <dbReference type="Pfam" id="PF02470"/>
    </source>
</evidence>
<accession>A0A4R3ZQ44</accession>
<dbReference type="RefSeq" id="WP_061229435.1">
    <property type="nucleotide sequence ID" value="NZ_CP143053.1"/>
</dbReference>
<dbReference type="InterPro" id="IPR005693">
    <property type="entry name" value="Mce"/>
</dbReference>
<sequence>MSKNKDNKPPRGQLRFRDRDPKAIGVWGVAGVVVLMAVSLNYDRIPYINGMHGATAYVADAAGLNTGDEVQVAGMKVGSVRKIQLDGDKVRVHFDISTKVDLGTDTSAQIKTDSILGRRALAVFSDGRGELADRTIPLDRTSVPYSLTSALGDLSDTVEAMDTDSVQEALDVLSETMEQSSPEVAGAIEGITRLSQSLNKRDEAVLDLLDKAAGTTDVLGRRNEQINQLMVDGNTLFTALDLRKRALNELVTNIDTLAQQLSGVVQDNEAQLGPALDKLERVSDLLIRNREDIDLGLRRIVPYSTALGEAVASGPWFNAYVVNLSLGHYQQTLVRDLMPLIDDRVQPEPGLVREPTMPGVPEATLLDEFPGWGEGNIPG</sequence>
<feature type="transmembrane region" description="Helical" evidence="1">
    <location>
        <begin position="21"/>
        <end position="42"/>
    </location>
</feature>
<feature type="domain" description="Mammalian cell entry C-terminal" evidence="3">
    <location>
        <begin position="133"/>
        <end position="300"/>
    </location>
</feature>
<keyword evidence="1" id="KW-0812">Transmembrane</keyword>
<proteinExistence type="predicted"/>
<dbReference type="GeneID" id="89529685"/>
<evidence type="ECO:0000313" key="6">
    <source>
        <dbReference type="Proteomes" id="UP000295805"/>
    </source>
</evidence>
<dbReference type="EMBL" id="JBFTEZ010000002">
    <property type="protein sequence ID" value="MEX6464674.1"/>
    <property type="molecule type" value="Genomic_DNA"/>
</dbReference>